<dbReference type="Gene3D" id="1.10.357.10">
    <property type="entry name" value="Tetracycline Repressor, domain 2"/>
    <property type="match status" value="1"/>
</dbReference>
<dbReference type="Pfam" id="PF00440">
    <property type="entry name" value="TetR_N"/>
    <property type="match status" value="1"/>
</dbReference>
<evidence type="ECO:0000313" key="6">
    <source>
        <dbReference type="EMBL" id="QTC89418.1"/>
    </source>
</evidence>
<name>A0ABX7SSK6_9CAUL</name>
<organism evidence="6 7">
    <name type="scientific">Brevundimonas pondensis</name>
    <dbReference type="NCBI Taxonomy" id="2774189"/>
    <lineage>
        <taxon>Bacteria</taxon>
        <taxon>Pseudomonadati</taxon>
        <taxon>Pseudomonadota</taxon>
        <taxon>Alphaproteobacteria</taxon>
        <taxon>Caulobacterales</taxon>
        <taxon>Caulobacteraceae</taxon>
        <taxon>Brevundimonas</taxon>
    </lineage>
</organism>
<keyword evidence="2 4" id="KW-0238">DNA-binding</keyword>
<feature type="domain" description="HTH tetR-type" evidence="5">
    <location>
        <begin position="24"/>
        <end position="84"/>
    </location>
</feature>
<keyword evidence="3" id="KW-0804">Transcription</keyword>
<keyword evidence="1" id="KW-0805">Transcription regulation</keyword>
<proteinExistence type="predicted"/>
<evidence type="ECO:0000256" key="4">
    <source>
        <dbReference type="PROSITE-ProRule" id="PRU00335"/>
    </source>
</evidence>
<dbReference type="InterPro" id="IPR009057">
    <property type="entry name" value="Homeodomain-like_sf"/>
</dbReference>
<gene>
    <name evidence="6" type="ORF">IFE19_01780</name>
</gene>
<dbReference type="InterPro" id="IPR001647">
    <property type="entry name" value="HTH_TetR"/>
</dbReference>
<keyword evidence="7" id="KW-1185">Reference proteome</keyword>
<evidence type="ECO:0000313" key="7">
    <source>
        <dbReference type="Proteomes" id="UP000663942"/>
    </source>
</evidence>
<dbReference type="PANTHER" id="PTHR30055">
    <property type="entry name" value="HTH-TYPE TRANSCRIPTIONAL REGULATOR RUTR"/>
    <property type="match status" value="1"/>
</dbReference>
<dbReference type="PRINTS" id="PR00455">
    <property type="entry name" value="HTHTETR"/>
</dbReference>
<evidence type="ECO:0000259" key="5">
    <source>
        <dbReference type="PROSITE" id="PS50977"/>
    </source>
</evidence>
<dbReference type="EMBL" id="CP062006">
    <property type="protein sequence ID" value="QTC89418.1"/>
    <property type="molecule type" value="Genomic_DNA"/>
</dbReference>
<evidence type="ECO:0000256" key="2">
    <source>
        <dbReference type="ARBA" id="ARBA00023125"/>
    </source>
</evidence>
<reference evidence="6 7" key="1">
    <citation type="submission" date="2020-09" db="EMBL/GenBank/DDBJ databases">
        <title>Brevundimonas sp. LVF1 isolated from an oligotrophic pond in Goettingen, Germany.</title>
        <authorList>
            <person name="Friedrich I."/>
            <person name="Klassen A."/>
            <person name="Neubauer H."/>
            <person name="Schneider D."/>
            <person name="Hertel R."/>
            <person name="Daniel R."/>
        </authorList>
    </citation>
    <scope>NUCLEOTIDE SEQUENCE [LARGE SCALE GENOMIC DNA]</scope>
    <source>
        <strain evidence="6 7">LVF1</strain>
    </source>
</reference>
<dbReference type="Proteomes" id="UP000663942">
    <property type="component" value="Chromosome"/>
</dbReference>
<dbReference type="SUPFAM" id="SSF46689">
    <property type="entry name" value="Homeodomain-like"/>
    <property type="match status" value="1"/>
</dbReference>
<feature type="DNA-binding region" description="H-T-H motif" evidence="4">
    <location>
        <begin position="47"/>
        <end position="66"/>
    </location>
</feature>
<evidence type="ECO:0000256" key="3">
    <source>
        <dbReference type="ARBA" id="ARBA00023163"/>
    </source>
</evidence>
<sequence length="130" mass="14262">MTQAPTPAEPAEPIRLNRRQHAKAVTRQKVLDAAENLFGTVGYKAATIRGIAKDAGMSTGAVFANFEDKDALYLAIHGHPALTPEQGLHLAAALRRAVEFLEASRRTPFRSAYPTCWPTAVKSCRRPRPR</sequence>
<protein>
    <submittedName>
        <fullName evidence="6">Helix-turn-helix transcriptional regulator</fullName>
    </submittedName>
</protein>
<evidence type="ECO:0000256" key="1">
    <source>
        <dbReference type="ARBA" id="ARBA00023015"/>
    </source>
</evidence>
<dbReference type="PANTHER" id="PTHR30055:SF234">
    <property type="entry name" value="HTH-TYPE TRANSCRIPTIONAL REGULATOR BETI"/>
    <property type="match status" value="1"/>
</dbReference>
<dbReference type="PROSITE" id="PS50977">
    <property type="entry name" value="HTH_TETR_2"/>
    <property type="match status" value="1"/>
</dbReference>
<dbReference type="InterPro" id="IPR050109">
    <property type="entry name" value="HTH-type_TetR-like_transc_reg"/>
</dbReference>
<accession>A0ABX7SSK6</accession>